<evidence type="ECO:0000313" key="12">
    <source>
        <dbReference type="EMBL" id="OBA26974.1"/>
    </source>
</evidence>
<dbReference type="NCBIfam" id="TIGR00879">
    <property type="entry name" value="SP"/>
    <property type="match status" value="1"/>
</dbReference>
<dbReference type="GO" id="GO:0005886">
    <property type="term" value="C:plasma membrane"/>
    <property type="evidence" value="ECO:0007669"/>
    <property type="project" value="TreeGrafter"/>
</dbReference>
<evidence type="ECO:0000256" key="1">
    <source>
        <dbReference type="ARBA" id="ARBA00004141"/>
    </source>
</evidence>
<feature type="transmembrane region" description="Helical" evidence="10">
    <location>
        <begin position="267"/>
        <end position="286"/>
    </location>
</feature>
<dbReference type="InterPro" id="IPR020846">
    <property type="entry name" value="MFS_dom"/>
</dbReference>
<feature type="transmembrane region" description="Helical" evidence="10">
    <location>
        <begin position="495"/>
        <end position="518"/>
    </location>
</feature>
<organism evidence="12 13">
    <name type="scientific">Hanseniaspora valbyensis NRRL Y-1626</name>
    <dbReference type="NCBI Taxonomy" id="766949"/>
    <lineage>
        <taxon>Eukaryota</taxon>
        <taxon>Fungi</taxon>
        <taxon>Dikarya</taxon>
        <taxon>Ascomycota</taxon>
        <taxon>Saccharomycotina</taxon>
        <taxon>Saccharomycetes</taxon>
        <taxon>Saccharomycodales</taxon>
        <taxon>Saccharomycodaceae</taxon>
        <taxon>Hanseniaspora</taxon>
    </lineage>
</organism>
<dbReference type="PANTHER" id="PTHR48022:SF75">
    <property type="entry name" value="GALACTOSE TRANSPORTER-RELATED"/>
    <property type="match status" value="1"/>
</dbReference>
<feature type="transmembrane region" description="Helical" evidence="10">
    <location>
        <begin position="169"/>
        <end position="188"/>
    </location>
</feature>
<feature type="transmembrane region" description="Helical" evidence="10">
    <location>
        <begin position="194"/>
        <end position="216"/>
    </location>
</feature>
<feature type="region of interest" description="Disordered" evidence="9">
    <location>
        <begin position="1"/>
        <end position="28"/>
    </location>
</feature>
<dbReference type="PANTHER" id="PTHR48022">
    <property type="entry name" value="PLASTIDIC GLUCOSE TRANSPORTER 4"/>
    <property type="match status" value="1"/>
</dbReference>
<feature type="transmembrane region" description="Helical" evidence="10">
    <location>
        <begin position="86"/>
        <end position="110"/>
    </location>
</feature>
<dbReference type="OrthoDB" id="2241241at2759"/>
<dbReference type="Pfam" id="PF00083">
    <property type="entry name" value="Sugar_tr"/>
    <property type="match status" value="1"/>
</dbReference>
<reference evidence="13" key="1">
    <citation type="journal article" date="2016" name="Proc. Natl. Acad. Sci. U.S.A.">
        <title>Comparative genomics of biotechnologically important yeasts.</title>
        <authorList>
            <person name="Riley R."/>
            <person name="Haridas S."/>
            <person name="Wolfe K.H."/>
            <person name="Lopes M.R."/>
            <person name="Hittinger C.T."/>
            <person name="Goeker M."/>
            <person name="Salamov A.A."/>
            <person name="Wisecaver J.H."/>
            <person name="Long T.M."/>
            <person name="Calvey C.H."/>
            <person name="Aerts A.L."/>
            <person name="Barry K.W."/>
            <person name="Choi C."/>
            <person name="Clum A."/>
            <person name="Coughlan A.Y."/>
            <person name="Deshpande S."/>
            <person name="Douglass A.P."/>
            <person name="Hanson S.J."/>
            <person name="Klenk H.-P."/>
            <person name="LaButti K.M."/>
            <person name="Lapidus A."/>
            <person name="Lindquist E.A."/>
            <person name="Lipzen A.M."/>
            <person name="Meier-Kolthoff J.P."/>
            <person name="Ohm R.A."/>
            <person name="Otillar R.P."/>
            <person name="Pangilinan J.L."/>
            <person name="Peng Y."/>
            <person name="Rokas A."/>
            <person name="Rosa C.A."/>
            <person name="Scheuner C."/>
            <person name="Sibirny A.A."/>
            <person name="Slot J.C."/>
            <person name="Stielow J.B."/>
            <person name="Sun H."/>
            <person name="Kurtzman C.P."/>
            <person name="Blackwell M."/>
            <person name="Grigoriev I.V."/>
            <person name="Jeffries T.W."/>
        </authorList>
    </citation>
    <scope>NUCLEOTIDE SEQUENCE [LARGE SCALE GENOMIC DNA]</scope>
    <source>
        <strain evidence="13">NRRL Y-1626</strain>
    </source>
</reference>
<dbReference type="Gene3D" id="1.20.1250.20">
    <property type="entry name" value="MFS general substrate transporter like domains"/>
    <property type="match status" value="1"/>
</dbReference>
<feature type="transmembrane region" description="Helical" evidence="10">
    <location>
        <begin position="524"/>
        <end position="545"/>
    </location>
</feature>
<evidence type="ECO:0000256" key="8">
    <source>
        <dbReference type="RuleBase" id="RU003346"/>
    </source>
</evidence>
<feature type="transmembrane region" description="Helical" evidence="10">
    <location>
        <begin position="355"/>
        <end position="374"/>
    </location>
</feature>
<keyword evidence="5 10" id="KW-0812">Transmembrane</keyword>
<evidence type="ECO:0000256" key="2">
    <source>
        <dbReference type="ARBA" id="ARBA00010992"/>
    </source>
</evidence>
<dbReference type="PROSITE" id="PS50850">
    <property type="entry name" value="MFS"/>
    <property type="match status" value="1"/>
</dbReference>
<evidence type="ECO:0000256" key="6">
    <source>
        <dbReference type="ARBA" id="ARBA00022989"/>
    </source>
</evidence>
<comment type="subcellular location">
    <subcellularLocation>
        <location evidence="1">Membrane</location>
        <topology evidence="1">Multi-pass membrane protein</topology>
    </subcellularLocation>
</comment>
<dbReference type="GO" id="GO:0005351">
    <property type="term" value="F:carbohydrate:proton symporter activity"/>
    <property type="evidence" value="ECO:0007669"/>
    <property type="project" value="TreeGrafter"/>
</dbReference>
<dbReference type="Proteomes" id="UP000092321">
    <property type="component" value="Unassembled WGS sequence"/>
</dbReference>
<feature type="transmembrane region" description="Helical" evidence="10">
    <location>
        <begin position="142"/>
        <end position="162"/>
    </location>
</feature>
<sequence>MNIELTGTTSNASTKNNHQSTENTNSCSVSVDEDLNTQKNHSSSFVIKSEEVFDENDSNQNNIQLPTNEDLLFAESQARGNRFTDLFGMVIICLLIAFGGFLFGFDLGYIGGMFGMANFKQYFGTFHKSTQKYYFTNAKTGIIVSIFNIGACFGGIILSGLPNKYGRKFALSSVCIIYVIGVLIQITCTKHKHAWIQLLIGRLVSGFGFGGVGSTAPMMLAETAPARLRSMCVSFYQLMVTFGVFIGKCCNLGTKNYPDSSSAQWRIQIGLCFLWALLMMTGITFVPESARYLVQKDRIEDARKTLSILNKVPGDDVLLQRELDIIVSAIESEKLAGKGTYKDLLSTKTKVFQRMVMGIMLQTLQQFTGANYFLYYGTIVFKAVGLKDSYKTSVIIGIVNFGSTFFSLFVVHRYGRRQVLLTGAACMAVCMIIYAVIGSKKLYIGGYSADAATSKSAGDVMIAFTCIYIFIYSISWAPLAFVVCAESFPLNVKSLCVSINMGTHLMWASIISFFTPFITGAIHFSYGYVFFGCLVFSVFYVFFFVPETKNLTLEEVNDLWMDDVVPWKSANWVPYARRGGNYNEEALKNTNTKGFKKFF</sequence>
<dbReference type="InterPro" id="IPR003663">
    <property type="entry name" value="Sugar/inositol_transpt"/>
</dbReference>
<evidence type="ECO:0000259" key="11">
    <source>
        <dbReference type="PROSITE" id="PS50850"/>
    </source>
</evidence>
<name>A0A1B7TE20_9ASCO</name>
<dbReference type="SUPFAM" id="SSF103473">
    <property type="entry name" value="MFS general substrate transporter"/>
    <property type="match status" value="1"/>
</dbReference>
<accession>A0A1B7TE20</accession>
<dbReference type="AlphaFoldDB" id="A0A1B7TE20"/>
<evidence type="ECO:0000256" key="7">
    <source>
        <dbReference type="ARBA" id="ARBA00023136"/>
    </source>
</evidence>
<comment type="caution">
    <text evidence="12">The sequence shown here is derived from an EMBL/GenBank/DDBJ whole genome shotgun (WGS) entry which is preliminary data.</text>
</comment>
<feature type="transmembrane region" description="Helical" evidence="10">
    <location>
        <begin position="394"/>
        <end position="412"/>
    </location>
</feature>
<evidence type="ECO:0000256" key="10">
    <source>
        <dbReference type="SAM" id="Phobius"/>
    </source>
</evidence>
<feature type="transmembrane region" description="Helical" evidence="10">
    <location>
        <begin position="228"/>
        <end position="247"/>
    </location>
</feature>
<keyword evidence="13" id="KW-1185">Reference proteome</keyword>
<dbReference type="InterPro" id="IPR005828">
    <property type="entry name" value="MFS_sugar_transport-like"/>
</dbReference>
<dbReference type="PRINTS" id="PR00171">
    <property type="entry name" value="SUGRTRNSPORT"/>
</dbReference>
<feature type="transmembrane region" description="Helical" evidence="10">
    <location>
        <begin position="419"/>
        <end position="437"/>
    </location>
</feature>
<evidence type="ECO:0000313" key="13">
    <source>
        <dbReference type="Proteomes" id="UP000092321"/>
    </source>
</evidence>
<keyword evidence="6 10" id="KW-1133">Transmembrane helix</keyword>
<evidence type="ECO:0000256" key="3">
    <source>
        <dbReference type="ARBA" id="ARBA00022448"/>
    </source>
</evidence>
<feature type="transmembrane region" description="Helical" evidence="10">
    <location>
        <begin position="460"/>
        <end position="483"/>
    </location>
</feature>
<protein>
    <recommendedName>
        <fullName evidence="11">Major facilitator superfamily (MFS) profile domain-containing protein</fullName>
    </recommendedName>
</protein>
<dbReference type="CDD" id="cd17356">
    <property type="entry name" value="MFS_HXT"/>
    <property type="match status" value="1"/>
</dbReference>
<gene>
    <name evidence="12" type="ORF">HANVADRAFT_52749</name>
</gene>
<proteinExistence type="inferred from homology"/>
<comment type="similarity">
    <text evidence="2 8">Belongs to the major facilitator superfamily. Sugar transporter (TC 2.A.1.1) family.</text>
</comment>
<dbReference type="EMBL" id="LXPE01000012">
    <property type="protein sequence ID" value="OBA26974.1"/>
    <property type="molecule type" value="Genomic_DNA"/>
</dbReference>
<evidence type="ECO:0000256" key="9">
    <source>
        <dbReference type="SAM" id="MobiDB-lite"/>
    </source>
</evidence>
<keyword evidence="4" id="KW-0762">Sugar transport</keyword>
<keyword evidence="3 8" id="KW-0813">Transport</keyword>
<feature type="domain" description="Major facilitator superfamily (MFS) profile" evidence="11">
    <location>
        <begin position="92"/>
        <end position="549"/>
    </location>
</feature>
<dbReference type="FunFam" id="1.20.1250.20:FF:000044">
    <property type="entry name" value="Hexose transporter Hxt3p"/>
    <property type="match status" value="1"/>
</dbReference>
<evidence type="ECO:0000256" key="4">
    <source>
        <dbReference type="ARBA" id="ARBA00022597"/>
    </source>
</evidence>
<dbReference type="InterPro" id="IPR050360">
    <property type="entry name" value="MFS_Sugar_Transporters"/>
</dbReference>
<dbReference type="GO" id="GO:0055056">
    <property type="term" value="F:D-glucose transmembrane transporter activity"/>
    <property type="evidence" value="ECO:0007669"/>
    <property type="project" value="UniProtKB-ARBA"/>
</dbReference>
<keyword evidence="7 10" id="KW-0472">Membrane</keyword>
<evidence type="ECO:0000256" key="5">
    <source>
        <dbReference type="ARBA" id="ARBA00022692"/>
    </source>
</evidence>
<dbReference type="InterPro" id="IPR036259">
    <property type="entry name" value="MFS_trans_sf"/>
</dbReference>